<proteinExistence type="predicted"/>
<reference evidence="1 2" key="1">
    <citation type="submission" date="2018-11" db="EMBL/GenBank/DDBJ databases">
        <authorList>
            <person name="Criscuolo A."/>
        </authorList>
    </citation>
    <scope>NUCLEOTIDE SEQUENCE [LARGE SCALE GENOMIC DNA]</scope>
    <source>
        <strain evidence="1">ATB-66</strain>
    </source>
</reference>
<dbReference type="AlphaFoldDB" id="A0A3P5WY08"/>
<evidence type="ECO:0000313" key="1">
    <source>
        <dbReference type="EMBL" id="VDC23920.1"/>
    </source>
</evidence>
<gene>
    <name evidence="1" type="ORF">FILTAD_00934</name>
</gene>
<name>A0A3P5WY08_9BACL</name>
<protein>
    <submittedName>
        <fullName evidence="1">Uncharacterized protein</fullName>
    </submittedName>
</protein>
<keyword evidence="2" id="KW-1185">Reference proteome</keyword>
<dbReference type="Proteomes" id="UP000270468">
    <property type="component" value="Unassembled WGS sequence"/>
</dbReference>
<dbReference type="EMBL" id="UXAV01000027">
    <property type="protein sequence ID" value="VDC23920.1"/>
    <property type="molecule type" value="Genomic_DNA"/>
</dbReference>
<sequence length="49" mass="5886">MYWEIQKIVNTRNGLGIATGEMNCQNPERKFQLKVEIPKWFAIIDREFE</sequence>
<evidence type="ECO:0000313" key="2">
    <source>
        <dbReference type="Proteomes" id="UP000270468"/>
    </source>
</evidence>
<organism evidence="1 2">
    <name type="scientific">Filibacter tadaridae</name>
    <dbReference type="NCBI Taxonomy" id="2483811"/>
    <lineage>
        <taxon>Bacteria</taxon>
        <taxon>Bacillati</taxon>
        <taxon>Bacillota</taxon>
        <taxon>Bacilli</taxon>
        <taxon>Bacillales</taxon>
        <taxon>Caryophanaceae</taxon>
        <taxon>Filibacter</taxon>
    </lineage>
</organism>
<accession>A0A3P5WY08</accession>